<reference evidence="1 2" key="1">
    <citation type="submission" date="2016-10" db="EMBL/GenBank/DDBJ databases">
        <authorList>
            <person name="de Groot N.N."/>
        </authorList>
    </citation>
    <scope>NUCLEOTIDE SEQUENCE [LARGE SCALE GENOMIC DNA]</scope>
    <source>
        <strain evidence="1 2">DSM 18180</strain>
    </source>
</reference>
<dbReference type="RefSeq" id="WP_072402828.1">
    <property type="nucleotide sequence ID" value="NZ_FPKV01000003.1"/>
</dbReference>
<keyword evidence="2" id="KW-1185">Reference proteome</keyword>
<dbReference type="OrthoDB" id="9800630at2"/>
<name>A0A1K2IMQ8_9FLAO</name>
<evidence type="ECO:0000313" key="2">
    <source>
        <dbReference type="Proteomes" id="UP000182544"/>
    </source>
</evidence>
<dbReference type="Proteomes" id="UP000182544">
    <property type="component" value="Unassembled WGS sequence"/>
</dbReference>
<dbReference type="STRING" id="369401.SAMN05428642_103191"/>
<proteinExistence type="predicted"/>
<dbReference type="EMBL" id="FPKV01000003">
    <property type="protein sequence ID" value="SFZ93538.1"/>
    <property type="molecule type" value="Genomic_DNA"/>
</dbReference>
<accession>A0A1K2IMQ8</accession>
<protein>
    <submittedName>
        <fullName evidence="1">Uncharacterized protein</fullName>
    </submittedName>
</protein>
<sequence>MYNNIRKINHRGEEYISLTDVLELVKRCNDLTHFDIMVNGESYDFKNYKTDLDLEKKEPPFLKVF</sequence>
<gene>
    <name evidence="1" type="ORF">SAMN05428642_103191</name>
</gene>
<evidence type="ECO:0000313" key="1">
    <source>
        <dbReference type="EMBL" id="SFZ93538.1"/>
    </source>
</evidence>
<dbReference type="AlphaFoldDB" id="A0A1K2IMQ8"/>
<organism evidence="1 2">
    <name type="scientific">Flaviramulus basaltis</name>
    <dbReference type="NCBI Taxonomy" id="369401"/>
    <lineage>
        <taxon>Bacteria</taxon>
        <taxon>Pseudomonadati</taxon>
        <taxon>Bacteroidota</taxon>
        <taxon>Flavobacteriia</taxon>
        <taxon>Flavobacteriales</taxon>
        <taxon>Flavobacteriaceae</taxon>
        <taxon>Flaviramulus</taxon>
    </lineage>
</organism>